<evidence type="ECO:0000313" key="3">
    <source>
        <dbReference type="EMBL" id="SDJ22051.1"/>
    </source>
</evidence>
<gene>
    <name evidence="3" type="ORF">SAMN05421850_11061</name>
</gene>
<name>A0A1G8RYP8_9RHOB</name>
<evidence type="ECO:0000256" key="1">
    <source>
        <dbReference type="SAM" id="SignalP"/>
    </source>
</evidence>
<proteinExistence type="predicted"/>
<sequence>MKSLKTIPLIAALALVAPMAHASDDGDDYRGLTQEKRAQITEKLTGEGYEVRKIDMEDGEIEVYALKDGQRLEIYLNPDLTVSRTKVDD</sequence>
<dbReference type="InterPro" id="IPR025711">
    <property type="entry name" value="PepSY"/>
</dbReference>
<dbReference type="Proteomes" id="UP000199340">
    <property type="component" value="Unassembled WGS sequence"/>
</dbReference>
<keyword evidence="4" id="KW-1185">Reference proteome</keyword>
<protein>
    <submittedName>
        <fullName evidence="3">Peptidase propeptide and YPEB domain-containing protein</fullName>
    </submittedName>
</protein>
<feature type="signal peptide" evidence="1">
    <location>
        <begin position="1"/>
        <end position="22"/>
    </location>
</feature>
<dbReference type="OrthoDB" id="7850927at2"/>
<feature type="domain" description="PepSY" evidence="2">
    <location>
        <begin position="9"/>
        <end position="79"/>
    </location>
</feature>
<organism evidence="3 4">
    <name type="scientific">Lutimaribacter saemankumensis</name>
    <dbReference type="NCBI Taxonomy" id="490829"/>
    <lineage>
        <taxon>Bacteria</taxon>
        <taxon>Pseudomonadati</taxon>
        <taxon>Pseudomonadota</taxon>
        <taxon>Alphaproteobacteria</taxon>
        <taxon>Rhodobacterales</taxon>
        <taxon>Roseobacteraceae</taxon>
        <taxon>Lutimaribacter</taxon>
    </lineage>
</organism>
<keyword evidence="1" id="KW-0732">Signal</keyword>
<feature type="chain" id="PRO_5011718662" evidence="1">
    <location>
        <begin position="23"/>
        <end position="89"/>
    </location>
</feature>
<dbReference type="AlphaFoldDB" id="A0A1G8RYP8"/>
<accession>A0A1G8RYP8</accession>
<evidence type="ECO:0000313" key="4">
    <source>
        <dbReference type="Proteomes" id="UP000199340"/>
    </source>
</evidence>
<dbReference type="STRING" id="490829.SAMN05421850_11061"/>
<reference evidence="3 4" key="1">
    <citation type="submission" date="2016-10" db="EMBL/GenBank/DDBJ databases">
        <authorList>
            <person name="de Groot N.N."/>
        </authorList>
    </citation>
    <scope>NUCLEOTIDE SEQUENCE [LARGE SCALE GENOMIC DNA]</scope>
    <source>
        <strain evidence="3 4">DSM 28010</strain>
    </source>
</reference>
<dbReference type="RefSeq" id="WP_090029967.1">
    <property type="nucleotide sequence ID" value="NZ_FNEB01000010.1"/>
</dbReference>
<dbReference type="Pfam" id="PF13670">
    <property type="entry name" value="PepSY_2"/>
    <property type="match status" value="1"/>
</dbReference>
<dbReference type="EMBL" id="FNEB01000010">
    <property type="protein sequence ID" value="SDJ22051.1"/>
    <property type="molecule type" value="Genomic_DNA"/>
</dbReference>
<evidence type="ECO:0000259" key="2">
    <source>
        <dbReference type="Pfam" id="PF13670"/>
    </source>
</evidence>